<dbReference type="GO" id="GO:0008017">
    <property type="term" value="F:microtubule binding"/>
    <property type="evidence" value="ECO:0007669"/>
    <property type="project" value="TreeGrafter"/>
</dbReference>
<proteinExistence type="inferred from homology"/>
<evidence type="ECO:0000256" key="2">
    <source>
        <dbReference type="ARBA" id="ARBA00010841"/>
    </source>
</evidence>
<comment type="similarity">
    <text evidence="2">Belongs to the CFAP157 family.</text>
</comment>
<sequence>MSRKGTNSFLAKVKQDVPPATLQRGPPPLDIETKEHFLTIIDNLERRLNKYQKRCDELEVANGQFQEKFDQLSSDKKEIISFWKKQVEQKADEIVDLNDRYIGLQQARDNEREAFKKQIQEQRSEYQEMKDQLTAENMMLGGKLASLEEFKVQKEELMAKFALMEAELARKEEENKENLYNLEKKAVIDKDRLKKEMILRVNQVAAEFRKVSNKQMAETTKRTIRENVSITAQLAKMSDKTIEMIQENDELHDKVKKLKQQVEMLEFNEREMGKKNQSNLKVIKLMTDKCQSQEAVIAEYEKRENELMQLDSEIDILKQQNDSLRFIKDLSMRYNPITYPDQLGRWEEEGGYIRNPCYSSMLTALWSNQFEEKDDSMLPSGDKQMLAEAADAIKEVLIEKEDNKDRLIKCVNSTQTDMVDDVDESEETNTSDNIGTDVVYGREHMLEKLLVLMDSAANLGIGPNPDELGKRQLSSVGTLSNSPSTKKGIIKNEFPSMKGILPHYSLGDLGLVPRPSQHVPTSLEKTKLSAKTTKLGALHGVLSRSVSTQTMNAANSVLYANQILSKFPEHEILRSSHKPFGMAPPPIPKKITSH</sequence>
<dbReference type="VEuPathDB" id="VectorBase:BGLB022417"/>
<keyword evidence="4 7" id="KW-0175">Coiled coil</keyword>
<name>A0A2C9KQH8_BIOGL</name>
<accession>A0A2C9KQH8</accession>
<dbReference type="PANTHER" id="PTHR31954">
    <property type="entry name" value="CILIA- AND FLAGELLA-ASSOCIATED PROTEIN 157"/>
    <property type="match status" value="1"/>
</dbReference>
<evidence type="ECO:0000313" key="9">
    <source>
        <dbReference type="Proteomes" id="UP000076420"/>
    </source>
</evidence>
<reference evidence="8" key="1">
    <citation type="submission" date="2020-05" db="UniProtKB">
        <authorList>
            <consortium name="EnsemblMetazoa"/>
        </authorList>
    </citation>
    <scope>IDENTIFICATION</scope>
    <source>
        <strain evidence="8">BB02</strain>
    </source>
</reference>
<dbReference type="AlphaFoldDB" id="A0A2C9KQH8"/>
<dbReference type="KEGG" id="bgt:106057287"/>
<keyword evidence="5" id="KW-0969">Cilium</keyword>
<dbReference type="PANTHER" id="PTHR31954:SF1">
    <property type="entry name" value="CILIA- AND FLAGELLA-ASSOCIATED PROTEIN 157"/>
    <property type="match status" value="1"/>
</dbReference>
<organism evidence="8 9">
    <name type="scientific">Biomphalaria glabrata</name>
    <name type="common">Bloodfluke planorb</name>
    <name type="synonym">Freshwater snail</name>
    <dbReference type="NCBI Taxonomy" id="6526"/>
    <lineage>
        <taxon>Eukaryota</taxon>
        <taxon>Metazoa</taxon>
        <taxon>Spiralia</taxon>
        <taxon>Lophotrochozoa</taxon>
        <taxon>Mollusca</taxon>
        <taxon>Gastropoda</taxon>
        <taxon>Heterobranchia</taxon>
        <taxon>Euthyneura</taxon>
        <taxon>Panpulmonata</taxon>
        <taxon>Hygrophila</taxon>
        <taxon>Lymnaeoidea</taxon>
        <taxon>Planorbidae</taxon>
        <taxon>Biomphalaria</taxon>
    </lineage>
</organism>
<evidence type="ECO:0000256" key="4">
    <source>
        <dbReference type="ARBA" id="ARBA00023054"/>
    </source>
</evidence>
<dbReference type="GO" id="GO:0036064">
    <property type="term" value="C:ciliary basal body"/>
    <property type="evidence" value="ECO:0007669"/>
    <property type="project" value="TreeGrafter"/>
</dbReference>
<dbReference type="InterPro" id="IPR038844">
    <property type="entry name" value="CFAP157"/>
</dbReference>
<feature type="coiled-coil region" evidence="7">
    <location>
        <begin position="34"/>
        <end position="183"/>
    </location>
</feature>
<dbReference type="EnsemblMetazoa" id="BGLB022417-RA">
    <property type="protein sequence ID" value="BGLB022417-PA"/>
    <property type="gene ID" value="BGLB022417"/>
</dbReference>
<feature type="coiled-coil region" evidence="7">
    <location>
        <begin position="241"/>
        <end position="320"/>
    </location>
</feature>
<keyword evidence="6" id="KW-0966">Cell projection</keyword>
<evidence type="ECO:0000256" key="3">
    <source>
        <dbReference type="ARBA" id="ARBA00014087"/>
    </source>
</evidence>
<dbReference type="VEuPathDB" id="VectorBase:BGLAX_035281"/>
<evidence type="ECO:0000313" key="8">
    <source>
        <dbReference type="EnsemblMetazoa" id="BGLB022417-PA"/>
    </source>
</evidence>
<dbReference type="STRING" id="6526.A0A2C9KQH8"/>
<evidence type="ECO:0000256" key="7">
    <source>
        <dbReference type="SAM" id="Coils"/>
    </source>
</evidence>
<dbReference type="OrthoDB" id="166611at2759"/>
<evidence type="ECO:0000256" key="1">
    <source>
        <dbReference type="ARBA" id="ARBA00004138"/>
    </source>
</evidence>
<gene>
    <name evidence="8" type="primary">106057287</name>
</gene>
<comment type="subcellular location">
    <subcellularLocation>
        <location evidence="1">Cell projection</location>
        <location evidence="1">Cilium</location>
    </subcellularLocation>
</comment>
<dbReference type="Proteomes" id="UP000076420">
    <property type="component" value="Unassembled WGS sequence"/>
</dbReference>
<evidence type="ECO:0000256" key="5">
    <source>
        <dbReference type="ARBA" id="ARBA00023069"/>
    </source>
</evidence>
<protein>
    <recommendedName>
        <fullName evidence="3">Cilia- and flagella-associated protein 157</fullName>
    </recommendedName>
</protein>
<evidence type="ECO:0000256" key="6">
    <source>
        <dbReference type="ARBA" id="ARBA00023273"/>
    </source>
</evidence>